<keyword evidence="4" id="KW-1185">Reference proteome</keyword>
<feature type="transmembrane region" description="Helical" evidence="2">
    <location>
        <begin position="85"/>
        <end position="108"/>
    </location>
</feature>
<dbReference type="GO" id="GO:0016020">
    <property type="term" value="C:membrane"/>
    <property type="evidence" value="ECO:0007669"/>
    <property type="project" value="InterPro"/>
</dbReference>
<gene>
    <name evidence="3" type="ORF">SAMN05444584_0250</name>
</gene>
<dbReference type="InterPro" id="IPR004316">
    <property type="entry name" value="SWEET_rpt"/>
</dbReference>
<feature type="compositionally biased region" description="Basic and acidic residues" evidence="1">
    <location>
        <begin position="129"/>
        <end position="151"/>
    </location>
</feature>
<keyword evidence="2 3" id="KW-0812">Transmembrane</keyword>
<protein>
    <submittedName>
        <fullName evidence="3">MtN3 and saliva related transmembrane protein</fullName>
    </submittedName>
</protein>
<evidence type="ECO:0000313" key="4">
    <source>
        <dbReference type="Proteomes" id="UP000243463"/>
    </source>
</evidence>
<dbReference type="RefSeq" id="WP_213062815.1">
    <property type="nucleotide sequence ID" value="NZ_FZLN01000001.1"/>
</dbReference>
<reference evidence="4" key="1">
    <citation type="submission" date="2017-06" db="EMBL/GenBank/DDBJ databases">
        <authorList>
            <person name="Varghese N."/>
            <person name="Submissions S."/>
        </authorList>
    </citation>
    <scope>NUCLEOTIDE SEQUENCE [LARGE SCALE GENOMIC DNA]</scope>
    <source>
        <strain evidence="4">ANC 5114</strain>
    </source>
</reference>
<feature type="transmembrane region" description="Helical" evidence="2">
    <location>
        <begin position="9"/>
        <end position="27"/>
    </location>
</feature>
<dbReference type="Gene3D" id="1.20.1280.290">
    <property type="match status" value="1"/>
</dbReference>
<dbReference type="EMBL" id="FZLN01000001">
    <property type="protein sequence ID" value="SNQ28332.1"/>
    <property type="molecule type" value="Genomic_DNA"/>
</dbReference>
<dbReference type="Proteomes" id="UP000243463">
    <property type="component" value="Unassembled WGS sequence"/>
</dbReference>
<dbReference type="AlphaFoldDB" id="A0A217EDI0"/>
<accession>A0A217EDI0</accession>
<keyword evidence="2" id="KW-1133">Transmembrane helix</keyword>
<organism evidence="3 4">
    <name type="scientific">Acinetobacter apis</name>
    <dbReference type="NCBI Taxonomy" id="1229165"/>
    <lineage>
        <taxon>Bacteria</taxon>
        <taxon>Pseudomonadati</taxon>
        <taxon>Pseudomonadota</taxon>
        <taxon>Gammaproteobacteria</taxon>
        <taxon>Moraxellales</taxon>
        <taxon>Moraxellaceae</taxon>
        <taxon>Acinetobacter</taxon>
    </lineage>
</organism>
<feature type="transmembrane region" description="Helical" evidence="2">
    <location>
        <begin position="33"/>
        <end position="53"/>
    </location>
</feature>
<dbReference type="Pfam" id="PF03083">
    <property type="entry name" value="MtN3_slv"/>
    <property type="match status" value="1"/>
</dbReference>
<proteinExistence type="predicted"/>
<keyword evidence="2" id="KW-0472">Membrane</keyword>
<feature type="transmembrane region" description="Helical" evidence="2">
    <location>
        <begin position="60"/>
        <end position="79"/>
    </location>
</feature>
<evidence type="ECO:0000313" key="3">
    <source>
        <dbReference type="EMBL" id="SNQ28332.1"/>
    </source>
</evidence>
<evidence type="ECO:0000256" key="1">
    <source>
        <dbReference type="SAM" id="MobiDB-lite"/>
    </source>
</evidence>
<evidence type="ECO:0000256" key="2">
    <source>
        <dbReference type="SAM" id="Phobius"/>
    </source>
</evidence>
<name>A0A217EDI0_9GAMM</name>
<feature type="region of interest" description="Disordered" evidence="1">
    <location>
        <begin position="127"/>
        <end position="151"/>
    </location>
</feature>
<sequence length="151" mass="16881">MTKTYIKHIYIVLGTLIALAISVSILYQWPSALGALAAWVTTGSFSLQVIHIIKRKDTSGVSLGMYAALFFGTASWTFYGFKMGVFPVMIANGLTAVLATVVIMLKLYHEHPLKLIEKLREKRRKRAALKREKAETKRKAKAEAKLKQGLK</sequence>